<evidence type="ECO:0000313" key="5">
    <source>
        <dbReference type="EMBL" id="MBK1671514.1"/>
    </source>
</evidence>
<organism evidence="5 6">
    <name type="scientific">Rhodovibrio sodomensis</name>
    <dbReference type="NCBI Taxonomy" id="1088"/>
    <lineage>
        <taxon>Bacteria</taxon>
        <taxon>Pseudomonadati</taxon>
        <taxon>Pseudomonadota</taxon>
        <taxon>Alphaproteobacteria</taxon>
        <taxon>Rhodospirillales</taxon>
        <taxon>Rhodovibrionaceae</taxon>
        <taxon>Rhodovibrio</taxon>
    </lineage>
</organism>
<dbReference type="PANTHER" id="PTHR47894">
    <property type="entry name" value="HTH-TYPE TRANSCRIPTIONAL REGULATOR GADX"/>
    <property type="match status" value="1"/>
</dbReference>
<feature type="domain" description="HTH araC/xylS-type" evidence="4">
    <location>
        <begin position="212"/>
        <end position="298"/>
    </location>
</feature>
<dbReference type="InterPro" id="IPR009057">
    <property type="entry name" value="Homeodomain-like_sf"/>
</dbReference>
<proteinExistence type="predicted"/>
<keyword evidence="1" id="KW-0805">Transcription regulation</keyword>
<dbReference type="SUPFAM" id="SSF46689">
    <property type="entry name" value="Homeodomain-like"/>
    <property type="match status" value="1"/>
</dbReference>
<keyword evidence="6" id="KW-1185">Reference proteome</keyword>
<evidence type="ECO:0000313" key="6">
    <source>
        <dbReference type="Proteomes" id="UP001296873"/>
    </source>
</evidence>
<evidence type="ECO:0000259" key="4">
    <source>
        <dbReference type="PROSITE" id="PS01124"/>
    </source>
</evidence>
<reference evidence="5 6" key="1">
    <citation type="journal article" date="2020" name="Microorganisms">
        <title>Osmotic Adaptation and Compatible Solute Biosynthesis of Phototrophic Bacteria as Revealed from Genome Analyses.</title>
        <authorList>
            <person name="Imhoff J.F."/>
            <person name="Rahn T."/>
            <person name="Kunzel S."/>
            <person name="Keller A."/>
            <person name="Neulinger S.C."/>
        </authorList>
    </citation>
    <scope>NUCLEOTIDE SEQUENCE [LARGE SCALE GENOMIC DNA]</scope>
    <source>
        <strain evidence="5 6">DSM 9895</strain>
    </source>
</reference>
<comment type="caution">
    <text evidence="5">The sequence shown here is derived from an EMBL/GenBank/DDBJ whole genome shotgun (WGS) entry which is preliminary data.</text>
</comment>
<evidence type="ECO:0000256" key="2">
    <source>
        <dbReference type="ARBA" id="ARBA00023125"/>
    </source>
</evidence>
<dbReference type="Gene3D" id="1.10.10.60">
    <property type="entry name" value="Homeodomain-like"/>
    <property type="match status" value="1"/>
</dbReference>
<accession>A0ABS1DM10</accession>
<sequence length="307" mass="34009">MNLTRINTQVVAPEERFDLFYESIARRVMPMTPRWASCARDFQARMLAAHYGSRGAMLVEAPAHYVRRGRAEIRAGDPEMVHLGCILGGSRWLLNASGEHRLRRGRIFMTCSDRPFALDARRGRYTGVTLAVPRAELKGLDLNLLCDPRAFDELATGEILRQILKRAADALETEAAREVPFLCSAAFDALKLGLNHGRCCATAEAQPKVTSELVRMEIARNYGNGDLTAERTACQLGVSVRALQRALAREELSFRGMLRDQRMRAAYEALATTSEPIGHIANACGYGELSSFYRAFKQKGTSINAAA</sequence>
<dbReference type="SMART" id="SM00342">
    <property type="entry name" value="HTH_ARAC"/>
    <property type="match status" value="1"/>
</dbReference>
<dbReference type="PANTHER" id="PTHR47894:SF4">
    <property type="entry name" value="HTH-TYPE TRANSCRIPTIONAL REGULATOR GADX"/>
    <property type="match status" value="1"/>
</dbReference>
<keyword evidence="2" id="KW-0238">DNA-binding</keyword>
<protein>
    <recommendedName>
        <fullName evidence="4">HTH araC/xylS-type domain-containing protein</fullName>
    </recommendedName>
</protein>
<dbReference type="Proteomes" id="UP001296873">
    <property type="component" value="Unassembled WGS sequence"/>
</dbReference>
<dbReference type="InterPro" id="IPR018060">
    <property type="entry name" value="HTH_AraC"/>
</dbReference>
<gene>
    <name evidence="5" type="ORF">CKO28_26300</name>
</gene>
<keyword evidence="3" id="KW-0804">Transcription</keyword>
<dbReference type="Pfam" id="PF12833">
    <property type="entry name" value="HTH_18"/>
    <property type="match status" value="1"/>
</dbReference>
<evidence type="ECO:0000256" key="1">
    <source>
        <dbReference type="ARBA" id="ARBA00023015"/>
    </source>
</evidence>
<dbReference type="RefSeq" id="WP_200344469.1">
    <property type="nucleotide sequence ID" value="NZ_NRRL01000206.1"/>
</dbReference>
<dbReference type="PROSITE" id="PS01124">
    <property type="entry name" value="HTH_ARAC_FAMILY_2"/>
    <property type="match status" value="1"/>
</dbReference>
<dbReference type="EMBL" id="NRRL01000206">
    <property type="protein sequence ID" value="MBK1671514.1"/>
    <property type="molecule type" value="Genomic_DNA"/>
</dbReference>
<evidence type="ECO:0000256" key="3">
    <source>
        <dbReference type="ARBA" id="ARBA00023163"/>
    </source>
</evidence>
<name>A0ABS1DM10_9PROT</name>